<keyword evidence="6 7" id="KW-0472">Membrane</keyword>
<dbReference type="HOGENOM" id="CLU_043790_0_0_9"/>
<evidence type="ECO:0000259" key="8">
    <source>
        <dbReference type="PROSITE" id="PS50850"/>
    </source>
</evidence>
<dbReference type="EMBL" id="CP003108">
    <property type="protein sequence ID" value="AET67502.1"/>
    <property type="molecule type" value="Genomic_DNA"/>
</dbReference>
<dbReference type="PANTHER" id="PTHR23517:SF3">
    <property type="entry name" value="INTEGRAL MEMBRANE TRANSPORT PROTEIN"/>
    <property type="match status" value="1"/>
</dbReference>
<keyword evidence="5 7" id="KW-1133">Transmembrane helix</keyword>
<gene>
    <name evidence="9" type="ordered locus">Desor_1871</name>
</gene>
<evidence type="ECO:0000256" key="6">
    <source>
        <dbReference type="ARBA" id="ARBA00023136"/>
    </source>
</evidence>
<feature type="transmembrane region" description="Helical" evidence="7">
    <location>
        <begin position="310"/>
        <end position="332"/>
    </location>
</feature>
<evidence type="ECO:0000256" key="4">
    <source>
        <dbReference type="ARBA" id="ARBA00022692"/>
    </source>
</evidence>
<dbReference type="AlphaFoldDB" id="G7WB01"/>
<feature type="transmembrane region" description="Helical" evidence="7">
    <location>
        <begin position="7"/>
        <end position="27"/>
    </location>
</feature>
<feature type="transmembrane region" description="Helical" evidence="7">
    <location>
        <begin position="99"/>
        <end position="122"/>
    </location>
</feature>
<dbReference type="CDD" id="cd06174">
    <property type="entry name" value="MFS"/>
    <property type="match status" value="1"/>
</dbReference>
<dbReference type="InterPro" id="IPR020846">
    <property type="entry name" value="MFS_dom"/>
</dbReference>
<dbReference type="GO" id="GO:0022857">
    <property type="term" value="F:transmembrane transporter activity"/>
    <property type="evidence" value="ECO:0007669"/>
    <property type="project" value="InterPro"/>
</dbReference>
<accession>G7WB01</accession>
<dbReference type="PANTHER" id="PTHR23517">
    <property type="entry name" value="RESISTANCE PROTEIN MDTM, PUTATIVE-RELATED-RELATED"/>
    <property type="match status" value="1"/>
</dbReference>
<protein>
    <submittedName>
        <fullName evidence="9">Sugar phosphate permease</fullName>
    </submittedName>
</protein>
<evidence type="ECO:0000256" key="2">
    <source>
        <dbReference type="ARBA" id="ARBA00022448"/>
    </source>
</evidence>
<dbReference type="PATRIC" id="fig|768706.3.peg.1885"/>
<feature type="transmembrane region" description="Helical" evidence="7">
    <location>
        <begin position="75"/>
        <end position="93"/>
    </location>
</feature>
<sequence length="415" mass="44947">MNSKLKKYLTLFLLGMAGNTIYFLPYIKYYFYDAQIAAMGISNAQSGMLLTAYTIGNIILYIPGGFIADKVKPRWAIAISCASTGLLAFLYSATMSFTISLVIWLLFSVTTAFVFWAALMKAVRIIGDEKEQGFLYGFYYACNGIAGLIASSITLHVFNSKNSDVAGFHAVVNTSGMIMITVAILAVLLLKDNGSKTETTAENKFRFADLGYLLKQPVVWVISVVIFCGYGVFSNSTYFTPYLSSVCGLDTSKAAFVAIIRQYGLLLLAPIGGLIADKVFKNTAKWLACILFVIGLLYFGMLLFGESTNANFAVFYSLLVGACCMMMYGTVFSLMSGAGIPVKYTGTAIGIASIIGYLPDSFFAVMFGNWLDTKGAATGYSMIFTFLGATAVVGAFLAIVAMKLSHKNKNQTVTE</sequence>
<dbReference type="KEGG" id="dor:Desor_1871"/>
<evidence type="ECO:0000313" key="9">
    <source>
        <dbReference type="EMBL" id="AET67502.1"/>
    </source>
</evidence>
<organism evidence="9 10">
    <name type="scientific">Desulfosporosinus orientis (strain ATCC 19365 / DSM 765 / NCIMB 8382 / VKM B-1628 / Singapore I)</name>
    <name type="common">Desulfotomaculum orientis</name>
    <dbReference type="NCBI Taxonomy" id="768706"/>
    <lineage>
        <taxon>Bacteria</taxon>
        <taxon>Bacillati</taxon>
        <taxon>Bacillota</taxon>
        <taxon>Clostridia</taxon>
        <taxon>Eubacteriales</taxon>
        <taxon>Desulfitobacteriaceae</taxon>
        <taxon>Desulfosporosinus</taxon>
    </lineage>
</organism>
<dbReference type="Proteomes" id="UP000006346">
    <property type="component" value="Chromosome"/>
</dbReference>
<feature type="transmembrane region" description="Helical" evidence="7">
    <location>
        <begin position="170"/>
        <end position="190"/>
    </location>
</feature>
<dbReference type="InterPro" id="IPR036259">
    <property type="entry name" value="MFS_trans_sf"/>
</dbReference>
<dbReference type="InterPro" id="IPR011701">
    <property type="entry name" value="MFS"/>
</dbReference>
<proteinExistence type="predicted"/>
<feature type="transmembrane region" description="Helical" evidence="7">
    <location>
        <begin position="47"/>
        <end position="68"/>
    </location>
</feature>
<evidence type="ECO:0000256" key="7">
    <source>
        <dbReference type="SAM" id="Phobius"/>
    </source>
</evidence>
<dbReference type="eggNOG" id="COG2271">
    <property type="taxonomic scope" value="Bacteria"/>
</dbReference>
<feature type="transmembrane region" description="Helical" evidence="7">
    <location>
        <begin position="286"/>
        <end position="304"/>
    </location>
</feature>
<feature type="domain" description="Major facilitator superfamily (MFS) profile" evidence="8">
    <location>
        <begin position="1"/>
        <end position="406"/>
    </location>
</feature>
<name>G7WB01_DESOD</name>
<keyword evidence="3" id="KW-1003">Cell membrane</keyword>
<feature type="transmembrane region" description="Helical" evidence="7">
    <location>
        <begin position="253"/>
        <end position="274"/>
    </location>
</feature>
<dbReference type="STRING" id="768706.Desor_1871"/>
<feature type="transmembrane region" description="Helical" evidence="7">
    <location>
        <begin position="134"/>
        <end position="158"/>
    </location>
</feature>
<comment type="subcellular location">
    <subcellularLocation>
        <location evidence="1">Cell membrane</location>
        <topology evidence="1">Multi-pass membrane protein</topology>
    </subcellularLocation>
</comment>
<feature type="transmembrane region" description="Helical" evidence="7">
    <location>
        <begin position="379"/>
        <end position="401"/>
    </location>
</feature>
<reference evidence="9 10" key="2">
    <citation type="journal article" date="2012" name="J. Bacteriol.">
        <title>Complete genome sequences of Desulfosporosinus orientis DSM765T, Desulfosporosinus youngiae DSM17734T, Desulfosporosinus meridiei DSM13257T, and Desulfosporosinus acidiphilus DSM22704T.</title>
        <authorList>
            <person name="Pester M."/>
            <person name="Brambilla E."/>
            <person name="Alazard D."/>
            <person name="Rattei T."/>
            <person name="Weinmaier T."/>
            <person name="Han J."/>
            <person name="Lucas S."/>
            <person name="Lapidus A."/>
            <person name="Cheng J.F."/>
            <person name="Goodwin L."/>
            <person name="Pitluck S."/>
            <person name="Peters L."/>
            <person name="Ovchinnikova G."/>
            <person name="Teshima H."/>
            <person name="Detter J.C."/>
            <person name="Han C.S."/>
            <person name="Tapia R."/>
            <person name="Land M.L."/>
            <person name="Hauser L."/>
            <person name="Kyrpides N.C."/>
            <person name="Ivanova N.N."/>
            <person name="Pagani I."/>
            <person name="Huntmann M."/>
            <person name="Wei C.L."/>
            <person name="Davenport K.W."/>
            <person name="Daligault H."/>
            <person name="Chain P.S."/>
            <person name="Chen A."/>
            <person name="Mavromatis K."/>
            <person name="Markowitz V."/>
            <person name="Szeto E."/>
            <person name="Mikhailova N."/>
            <person name="Pati A."/>
            <person name="Wagner M."/>
            <person name="Woyke T."/>
            <person name="Ollivier B."/>
            <person name="Klenk H.P."/>
            <person name="Spring S."/>
            <person name="Loy A."/>
        </authorList>
    </citation>
    <scope>NUCLEOTIDE SEQUENCE [LARGE SCALE GENOMIC DNA]</scope>
    <source>
        <strain evidence="10">ATCC 19365 / DSM 765 / NCIMB 8382 / VKM B-1628</strain>
    </source>
</reference>
<reference evidence="10" key="1">
    <citation type="submission" date="2011-11" db="EMBL/GenBank/DDBJ databases">
        <title>Complete sequence of Desulfosporosinus orientis DSM 765.</title>
        <authorList>
            <person name="Lucas S."/>
            <person name="Han J."/>
            <person name="Lapidus A."/>
            <person name="Cheng J.-F."/>
            <person name="Goodwin L."/>
            <person name="Pitluck S."/>
            <person name="Peters L."/>
            <person name="Ovchinnikova G."/>
            <person name="Teshima H."/>
            <person name="Detter J.C."/>
            <person name="Han C."/>
            <person name="Tapia R."/>
            <person name="Land M."/>
            <person name="Hauser L."/>
            <person name="Kyrpides N."/>
            <person name="Ivanova N."/>
            <person name="Pagani I."/>
            <person name="Pester M."/>
            <person name="Spring S."/>
            <person name="Ollivier B."/>
            <person name="Rattei T."/>
            <person name="Klenk H.-P."/>
            <person name="Wagner M."/>
            <person name="Loy A."/>
            <person name="Woyke T."/>
        </authorList>
    </citation>
    <scope>NUCLEOTIDE SEQUENCE [LARGE SCALE GENOMIC DNA]</scope>
    <source>
        <strain evidence="10">ATCC 19365 / DSM 765 / NCIMB 8382 / VKM B-1628</strain>
    </source>
</reference>
<feature type="transmembrane region" description="Helical" evidence="7">
    <location>
        <begin position="344"/>
        <end position="367"/>
    </location>
</feature>
<keyword evidence="2" id="KW-0813">Transport</keyword>
<keyword evidence="10" id="KW-1185">Reference proteome</keyword>
<evidence type="ECO:0000256" key="1">
    <source>
        <dbReference type="ARBA" id="ARBA00004651"/>
    </source>
</evidence>
<keyword evidence="4 7" id="KW-0812">Transmembrane</keyword>
<evidence type="ECO:0000256" key="5">
    <source>
        <dbReference type="ARBA" id="ARBA00022989"/>
    </source>
</evidence>
<dbReference type="GO" id="GO:0005886">
    <property type="term" value="C:plasma membrane"/>
    <property type="evidence" value="ECO:0007669"/>
    <property type="project" value="UniProtKB-SubCell"/>
</dbReference>
<dbReference type="Gene3D" id="1.20.1250.20">
    <property type="entry name" value="MFS general substrate transporter like domains"/>
    <property type="match status" value="2"/>
</dbReference>
<feature type="transmembrane region" description="Helical" evidence="7">
    <location>
        <begin position="210"/>
        <end position="233"/>
    </location>
</feature>
<dbReference type="Pfam" id="PF07690">
    <property type="entry name" value="MFS_1"/>
    <property type="match status" value="1"/>
</dbReference>
<dbReference type="OrthoDB" id="1673995at2"/>
<dbReference type="PROSITE" id="PS50850">
    <property type="entry name" value="MFS"/>
    <property type="match status" value="1"/>
</dbReference>
<dbReference type="RefSeq" id="WP_014184317.1">
    <property type="nucleotide sequence ID" value="NC_016584.1"/>
</dbReference>
<dbReference type="SUPFAM" id="SSF103473">
    <property type="entry name" value="MFS general substrate transporter"/>
    <property type="match status" value="1"/>
</dbReference>
<evidence type="ECO:0000256" key="3">
    <source>
        <dbReference type="ARBA" id="ARBA00022475"/>
    </source>
</evidence>
<evidence type="ECO:0000313" key="10">
    <source>
        <dbReference type="Proteomes" id="UP000006346"/>
    </source>
</evidence>
<dbReference type="InterPro" id="IPR050171">
    <property type="entry name" value="MFS_Transporters"/>
</dbReference>